<name>A0A318QVV3_9PROT</name>
<keyword evidence="1" id="KW-0472">Membrane</keyword>
<dbReference type="AlphaFoldDB" id="A0A318QVV3"/>
<proteinExistence type="predicted"/>
<organism evidence="2 3">
    <name type="scientific">Komagataeibacter oboediens</name>
    <dbReference type="NCBI Taxonomy" id="65958"/>
    <lineage>
        <taxon>Bacteria</taxon>
        <taxon>Pseudomonadati</taxon>
        <taxon>Pseudomonadota</taxon>
        <taxon>Alphaproteobacteria</taxon>
        <taxon>Acetobacterales</taxon>
        <taxon>Acetobacteraceae</taxon>
        <taxon>Komagataeibacter</taxon>
    </lineage>
</organism>
<keyword evidence="1" id="KW-1133">Transmembrane helix</keyword>
<reference evidence="2 3" key="1">
    <citation type="submission" date="2017-07" db="EMBL/GenBank/DDBJ databases">
        <title>A draft genome sequence of Komagataeibacter oboediens LMG 18849.</title>
        <authorList>
            <person name="Skraban J."/>
            <person name="Cleenwerck I."/>
            <person name="Vandamme P."/>
            <person name="Trcek J."/>
        </authorList>
    </citation>
    <scope>NUCLEOTIDE SEQUENCE [LARGE SCALE GENOMIC DNA]</scope>
    <source>
        <strain evidence="2 3">LMG 18849</strain>
    </source>
</reference>
<evidence type="ECO:0000313" key="2">
    <source>
        <dbReference type="EMBL" id="PYD81638.1"/>
    </source>
</evidence>
<dbReference type="EMBL" id="NKTX01000024">
    <property type="protein sequence ID" value="PYD81638.1"/>
    <property type="molecule type" value="Genomic_DNA"/>
</dbReference>
<keyword evidence="1" id="KW-0812">Transmembrane</keyword>
<feature type="transmembrane region" description="Helical" evidence="1">
    <location>
        <begin position="56"/>
        <end position="75"/>
    </location>
</feature>
<evidence type="ECO:0000313" key="3">
    <source>
        <dbReference type="Proteomes" id="UP000247417"/>
    </source>
</evidence>
<dbReference type="Proteomes" id="UP000247417">
    <property type="component" value="Unassembled WGS sequence"/>
</dbReference>
<evidence type="ECO:0000256" key="1">
    <source>
        <dbReference type="SAM" id="Phobius"/>
    </source>
</evidence>
<sequence>MAEQNAADERVRLQREQTQRFWMDMTGRLLGFIFAMGALISGVILCLNGHDAAGGSIGAAAVGGTVLALITGKSVQNLKK</sequence>
<comment type="caution">
    <text evidence="2">The sequence shown here is derived from an EMBL/GenBank/DDBJ whole genome shotgun (WGS) entry which is preliminary data.</text>
</comment>
<protein>
    <submittedName>
        <fullName evidence="2">Uncharacterized protein</fullName>
    </submittedName>
</protein>
<accession>A0A318QVV3</accession>
<feature type="transmembrane region" description="Helical" evidence="1">
    <location>
        <begin position="29"/>
        <end position="50"/>
    </location>
</feature>
<gene>
    <name evidence="2" type="ORF">CFR80_10500</name>
</gene>